<evidence type="ECO:0000256" key="1">
    <source>
        <dbReference type="SAM" id="Phobius"/>
    </source>
</evidence>
<organism evidence="2 3">
    <name type="scientific">Trema orientale</name>
    <name type="common">Charcoal tree</name>
    <name type="synonym">Celtis orientalis</name>
    <dbReference type="NCBI Taxonomy" id="63057"/>
    <lineage>
        <taxon>Eukaryota</taxon>
        <taxon>Viridiplantae</taxon>
        <taxon>Streptophyta</taxon>
        <taxon>Embryophyta</taxon>
        <taxon>Tracheophyta</taxon>
        <taxon>Spermatophyta</taxon>
        <taxon>Magnoliopsida</taxon>
        <taxon>eudicotyledons</taxon>
        <taxon>Gunneridae</taxon>
        <taxon>Pentapetalae</taxon>
        <taxon>rosids</taxon>
        <taxon>fabids</taxon>
        <taxon>Rosales</taxon>
        <taxon>Cannabaceae</taxon>
        <taxon>Trema</taxon>
    </lineage>
</organism>
<name>A0A2P5FVE6_TREOI</name>
<dbReference type="OrthoDB" id="10275744at2759"/>
<evidence type="ECO:0000313" key="2">
    <source>
        <dbReference type="EMBL" id="POO01774.1"/>
    </source>
</evidence>
<keyword evidence="1" id="KW-0812">Transmembrane</keyword>
<keyword evidence="1" id="KW-1133">Transmembrane helix</keyword>
<evidence type="ECO:0000313" key="3">
    <source>
        <dbReference type="Proteomes" id="UP000237000"/>
    </source>
</evidence>
<keyword evidence="1" id="KW-0472">Membrane</keyword>
<comment type="caution">
    <text evidence="2">The sequence shown here is derived from an EMBL/GenBank/DDBJ whole genome shotgun (WGS) entry which is preliminary data.</text>
</comment>
<feature type="transmembrane region" description="Helical" evidence="1">
    <location>
        <begin position="59"/>
        <end position="77"/>
    </location>
</feature>
<dbReference type="Proteomes" id="UP000237000">
    <property type="component" value="Unassembled WGS sequence"/>
</dbReference>
<keyword evidence="3" id="KW-1185">Reference proteome</keyword>
<reference evidence="3" key="1">
    <citation type="submission" date="2016-06" db="EMBL/GenBank/DDBJ databases">
        <title>Parallel loss of symbiosis genes in relatives of nitrogen-fixing non-legume Parasponia.</title>
        <authorList>
            <person name="Van Velzen R."/>
            <person name="Holmer R."/>
            <person name="Bu F."/>
            <person name="Rutten L."/>
            <person name="Van Zeijl A."/>
            <person name="Liu W."/>
            <person name="Santuari L."/>
            <person name="Cao Q."/>
            <person name="Sharma T."/>
            <person name="Shen D."/>
            <person name="Roswanjaya Y."/>
            <person name="Wardhani T."/>
            <person name="Kalhor M.S."/>
            <person name="Jansen J."/>
            <person name="Van den Hoogen J."/>
            <person name="Gungor B."/>
            <person name="Hartog M."/>
            <person name="Hontelez J."/>
            <person name="Verver J."/>
            <person name="Yang W.-C."/>
            <person name="Schijlen E."/>
            <person name="Repin R."/>
            <person name="Schilthuizen M."/>
            <person name="Schranz E."/>
            <person name="Heidstra R."/>
            <person name="Miyata K."/>
            <person name="Fedorova E."/>
            <person name="Kohlen W."/>
            <person name="Bisseling T."/>
            <person name="Smit S."/>
            <person name="Geurts R."/>
        </authorList>
    </citation>
    <scope>NUCLEOTIDE SEQUENCE [LARGE SCALE GENOMIC DNA]</scope>
    <source>
        <strain evidence="3">cv. RG33-2</strain>
    </source>
</reference>
<dbReference type="InParanoid" id="A0A2P5FVE6"/>
<dbReference type="EMBL" id="JXTC01000007">
    <property type="protein sequence ID" value="POO01774.1"/>
    <property type="molecule type" value="Genomic_DNA"/>
</dbReference>
<gene>
    <name evidence="2" type="ORF">TorRG33x02_025510</name>
</gene>
<dbReference type="AlphaFoldDB" id="A0A2P5FVE6"/>
<protein>
    <submittedName>
        <fullName evidence="2">Uncharacterized protein</fullName>
    </submittedName>
</protein>
<accession>A0A2P5FVE6</accession>
<sequence length="115" mass="13374">MTLISQRVSNLSQIVNHRQRSAEAAECHDEQDDHVNAEKSLQNGVVLASLRRVENVFKATRDLFFGLLLWSLIGYFFSLNRNYWIWGYYNILKGLCFGLPKMELFPYDNGQGEKE</sequence>
<proteinExistence type="predicted"/>